<dbReference type="AlphaFoldDB" id="A0A0E9WF88"/>
<sequence>MYDSALVFMEMWFWSVSRLHYTDGQSICHNKITFNHPSKWFPEHDVLY</sequence>
<reference evidence="1" key="1">
    <citation type="submission" date="2014-11" db="EMBL/GenBank/DDBJ databases">
        <authorList>
            <person name="Amaro Gonzalez C."/>
        </authorList>
    </citation>
    <scope>NUCLEOTIDE SEQUENCE</scope>
</reference>
<organism evidence="1">
    <name type="scientific">Anguilla anguilla</name>
    <name type="common">European freshwater eel</name>
    <name type="synonym">Muraena anguilla</name>
    <dbReference type="NCBI Taxonomy" id="7936"/>
    <lineage>
        <taxon>Eukaryota</taxon>
        <taxon>Metazoa</taxon>
        <taxon>Chordata</taxon>
        <taxon>Craniata</taxon>
        <taxon>Vertebrata</taxon>
        <taxon>Euteleostomi</taxon>
        <taxon>Actinopterygii</taxon>
        <taxon>Neopterygii</taxon>
        <taxon>Teleostei</taxon>
        <taxon>Anguilliformes</taxon>
        <taxon>Anguillidae</taxon>
        <taxon>Anguilla</taxon>
    </lineage>
</organism>
<reference evidence="1" key="2">
    <citation type="journal article" date="2015" name="Fish Shellfish Immunol.">
        <title>Early steps in the European eel (Anguilla anguilla)-Vibrio vulnificus interaction in the gills: Role of the RtxA13 toxin.</title>
        <authorList>
            <person name="Callol A."/>
            <person name="Pajuelo D."/>
            <person name="Ebbesson L."/>
            <person name="Teles M."/>
            <person name="MacKenzie S."/>
            <person name="Amaro C."/>
        </authorList>
    </citation>
    <scope>NUCLEOTIDE SEQUENCE</scope>
</reference>
<dbReference type="EMBL" id="GBXM01019621">
    <property type="protein sequence ID" value="JAH88956.1"/>
    <property type="molecule type" value="Transcribed_RNA"/>
</dbReference>
<accession>A0A0E9WF88</accession>
<protein>
    <submittedName>
        <fullName evidence="1">Uncharacterized protein</fullName>
    </submittedName>
</protein>
<evidence type="ECO:0000313" key="1">
    <source>
        <dbReference type="EMBL" id="JAH88956.1"/>
    </source>
</evidence>
<proteinExistence type="predicted"/>
<name>A0A0E9WF88_ANGAN</name>